<gene>
    <name evidence="2" type="ORF">NCTC13315_01380</name>
</gene>
<protein>
    <submittedName>
        <fullName evidence="2">Uncharacterized protein</fullName>
    </submittedName>
</protein>
<dbReference type="EMBL" id="UGNV01000001">
    <property type="protein sequence ID" value="STX28846.1"/>
    <property type="molecule type" value="Genomic_DNA"/>
</dbReference>
<sequence>MFDFRLKIDTRGRENKTNKLRQLLPTANFFTGSTSCSLLYLAALRSDPDDRLLFPTMELLSAGLAVYSGELGNVFAKNSINKIAISGCDIQRAENALIWSKSMAENRWIAESAQKKLIKLKHQIDYYAEQESIGRQIPKKLQDEIHIYKRQAKNIELQLNNYDHVNKQLIDEPFPIVYACQIKDGRAKYRGSDVSGEMTVVGGCTYDEVDAIFVPTDKIALVQSLLPKGQDKVRDIAILETTLGFRSEPEISPSSFM</sequence>
<accession>A0A378I2G1</accession>
<name>A0A378I2G1_9GAMM</name>
<dbReference type="AlphaFoldDB" id="A0A378I2G1"/>
<keyword evidence="3" id="KW-1185">Reference proteome</keyword>
<feature type="coiled-coil region" evidence="1">
    <location>
        <begin position="110"/>
        <end position="172"/>
    </location>
</feature>
<reference evidence="2 3" key="1">
    <citation type="submission" date="2018-06" db="EMBL/GenBank/DDBJ databases">
        <authorList>
            <consortium name="Pathogen Informatics"/>
            <person name="Doyle S."/>
        </authorList>
    </citation>
    <scope>NUCLEOTIDE SEQUENCE [LARGE SCALE GENOMIC DNA]</scope>
    <source>
        <strain evidence="2 3">NCTC13315</strain>
    </source>
</reference>
<dbReference type="RefSeq" id="WP_115302559.1">
    <property type="nucleotide sequence ID" value="NZ_CAAAHO010000001.1"/>
</dbReference>
<evidence type="ECO:0000256" key="1">
    <source>
        <dbReference type="SAM" id="Coils"/>
    </source>
</evidence>
<keyword evidence="1" id="KW-0175">Coiled coil</keyword>
<evidence type="ECO:0000313" key="3">
    <source>
        <dbReference type="Proteomes" id="UP000254968"/>
    </source>
</evidence>
<dbReference type="Proteomes" id="UP000254968">
    <property type="component" value="Unassembled WGS sequence"/>
</dbReference>
<organism evidence="2 3">
    <name type="scientific">Legionella beliardensis</name>
    <dbReference type="NCBI Taxonomy" id="91822"/>
    <lineage>
        <taxon>Bacteria</taxon>
        <taxon>Pseudomonadati</taxon>
        <taxon>Pseudomonadota</taxon>
        <taxon>Gammaproteobacteria</taxon>
        <taxon>Legionellales</taxon>
        <taxon>Legionellaceae</taxon>
        <taxon>Legionella</taxon>
    </lineage>
</organism>
<evidence type="ECO:0000313" key="2">
    <source>
        <dbReference type="EMBL" id="STX28846.1"/>
    </source>
</evidence>
<proteinExistence type="predicted"/>